<evidence type="ECO:0000313" key="9">
    <source>
        <dbReference type="EMBL" id="OUI79288.1"/>
    </source>
</evidence>
<evidence type="ECO:0000256" key="6">
    <source>
        <dbReference type="SAM" id="Phobius"/>
    </source>
</evidence>
<dbReference type="GO" id="GO:0016020">
    <property type="term" value="C:membrane"/>
    <property type="evidence" value="ECO:0007669"/>
    <property type="project" value="UniProtKB-SubCell"/>
</dbReference>
<feature type="transmembrane region" description="Helical" evidence="6">
    <location>
        <begin position="88"/>
        <end position="110"/>
    </location>
</feature>
<sequence length="648" mass="71444">MTPVTSSLFAISVFAPLGGFLIAGLLGRVFGDNFAKFISILGMVIAVAFSWCVLGSMLHSGISSAVVPLIDWIHAGNFNVSWYLRMDMLSVSMLTMVTSVSLLVHIYSIGYMSHETMPTYRFFAYLSLFTFSMLMLVTSDNLVELFFGWEAVGLSSYLLIGYWYTRPAAVAAAIKAFVVNRIADLFFLVGICVLFLLSGSVFYDDIFHKIPELASTQYHLCGYSFQAYEFIALLLFIGAMGKSAQLFLHVWLPDAMEGPTPVSALIHAATMVTAGIFLMARMSPLVEFAPHVKIFIVIMGATTAFFAGTVALAQPDIKKSIAYSTCSQLGYMFVAVGVGAYQVAMFHLTTHAFFKALLFLGAGSVIHALHDEQDMFKMGGLSRKLPATCLLMWIGCLALGGIFPFAGYWSKDAILEAAWMSGGAVGHYAWIMTALTAFLTAFYSWRILFLVFHGKPRDQKIYDHAHESSFVMTLPMCVLGAGATFGGFVLAPYYIGKHQVAFWNDSIFNAPTNHIMTLMHHTPELIAKTPLALGILGIIVAYICYIVVPKIPESLATSLKGVYQFLLNAWYFDKLYDFIFVRPYVALSKALWKVGDQEIIEGMPVAVARITDRSAKGLSWMQNGSFAFYAFTMAIGLVVVLATFLIYQ</sequence>
<dbReference type="InterPro" id="IPR018393">
    <property type="entry name" value="NADHpl_OxRdtase_5_subgr"/>
</dbReference>
<evidence type="ECO:0000259" key="8">
    <source>
        <dbReference type="Pfam" id="PF00662"/>
    </source>
</evidence>
<dbReference type="GO" id="GO:0042773">
    <property type="term" value="P:ATP synthesis coupled electron transport"/>
    <property type="evidence" value="ECO:0007669"/>
    <property type="project" value="InterPro"/>
</dbReference>
<feature type="transmembrane region" description="Helical" evidence="6">
    <location>
        <begin position="429"/>
        <end position="452"/>
    </location>
</feature>
<evidence type="ECO:0000259" key="7">
    <source>
        <dbReference type="Pfam" id="PF00361"/>
    </source>
</evidence>
<dbReference type="GO" id="GO:0012505">
    <property type="term" value="C:endomembrane system"/>
    <property type="evidence" value="ECO:0007669"/>
    <property type="project" value="UniProtKB-SubCell"/>
</dbReference>
<evidence type="ECO:0000313" key="10">
    <source>
        <dbReference type="Proteomes" id="UP000194946"/>
    </source>
</evidence>
<keyword evidence="2 5" id="KW-0812">Transmembrane</keyword>
<dbReference type="InterPro" id="IPR003945">
    <property type="entry name" value="NU5C-like"/>
</dbReference>
<feature type="transmembrane region" description="Helical" evidence="6">
    <location>
        <begin position="262"/>
        <end position="282"/>
    </location>
</feature>
<dbReference type="InterPro" id="IPR001750">
    <property type="entry name" value="ND/Mrp_TM"/>
</dbReference>
<evidence type="ECO:0000256" key="3">
    <source>
        <dbReference type="ARBA" id="ARBA00022989"/>
    </source>
</evidence>
<dbReference type="NCBIfam" id="TIGR01974">
    <property type="entry name" value="NDH_I_L"/>
    <property type="match status" value="1"/>
</dbReference>
<dbReference type="Proteomes" id="UP000194946">
    <property type="component" value="Unassembled WGS sequence"/>
</dbReference>
<feature type="transmembrane region" description="Helical" evidence="6">
    <location>
        <begin position="473"/>
        <end position="495"/>
    </location>
</feature>
<dbReference type="Pfam" id="PF00662">
    <property type="entry name" value="Proton_antipo_N"/>
    <property type="match status" value="1"/>
</dbReference>
<feature type="transmembrane region" description="Helical" evidence="6">
    <location>
        <begin position="6"/>
        <end position="26"/>
    </location>
</feature>
<feature type="transmembrane region" description="Helical" evidence="6">
    <location>
        <begin position="122"/>
        <end position="139"/>
    </location>
</feature>
<comment type="caution">
    <text evidence="9">The sequence shown here is derived from an EMBL/GenBank/DDBJ whole genome shotgun (WGS) entry which is preliminary data.</text>
</comment>
<feature type="transmembrane region" description="Helical" evidence="6">
    <location>
        <begin position="390"/>
        <end position="409"/>
    </location>
</feature>
<evidence type="ECO:0000256" key="2">
    <source>
        <dbReference type="ARBA" id="ARBA00022692"/>
    </source>
</evidence>
<keyword evidence="4 6" id="KW-0472">Membrane</keyword>
<dbReference type="PANTHER" id="PTHR42829">
    <property type="entry name" value="NADH-UBIQUINONE OXIDOREDUCTASE CHAIN 5"/>
    <property type="match status" value="1"/>
</dbReference>
<feature type="transmembrane region" description="Helical" evidence="6">
    <location>
        <begin position="38"/>
        <end position="58"/>
    </location>
</feature>
<proteinExistence type="predicted"/>
<name>A0A251ZX90_9PROT</name>
<feature type="domain" description="NADH:quinone oxidoreductase/Mrp antiporter transmembrane" evidence="7">
    <location>
        <begin position="139"/>
        <end position="432"/>
    </location>
</feature>
<gene>
    <name evidence="9" type="ORF">HK18_01605</name>
</gene>
<dbReference type="GO" id="GO:0008137">
    <property type="term" value="F:NADH dehydrogenase (ubiquinone) activity"/>
    <property type="evidence" value="ECO:0007669"/>
    <property type="project" value="InterPro"/>
</dbReference>
<dbReference type="RefSeq" id="WP_086631681.1">
    <property type="nucleotide sequence ID" value="NZ_JOPB01000001.1"/>
</dbReference>
<feature type="transmembrane region" description="Helical" evidence="6">
    <location>
        <begin position="325"/>
        <end position="346"/>
    </location>
</feature>
<feature type="transmembrane region" description="Helical" evidence="6">
    <location>
        <begin position="525"/>
        <end position="548"/>
    </location>
</feature>
<feature type="transmembrane region" description="Helical" evidence="6">
    <location>
        <begin position="145"/>
        <end position="164"/>
    </location>
</feature>
<dbReference type="NCBIfam" id="NF005141">
    <property type="entry name" value="PRK06590.1"/>
    <property type="match status" value="1"/>
</dbReference>
<keyword evidence="10" id="KW-1185">Reference proteome</keyword>
<dbReference type="AlphaFoldDB" id="A0A251ZX90"/>
<comment type="subcellular location">
    <subcellularLocation>
        <location evidence="1">Endomembrane system</location>
        <topology evidence="1">Multi-pass membrane protein</topology>
    </subcellularLocation>
    <subcellularLocation>
        <location evidence="5">Membrane</location>
        <topology evidence="5">Multi-pass membrane protein</topology>
    </subcellularLocation>
</comment>
<feature type="transmembrane region" description="Helical" evidence="6">
    <location>
        <begin position="294"/>
        <end position="313"/>
    </location>
</feature>
<dbReference type="Gene3D" id="1.20.5.2700">
    <property type="match status" value="1"/>
</dbReference>
<feature type="transmembrane region" description="Helical" evidence="6">
    <location>
        <begin position="352"/>
        <end position="369"/>
    </location>
</feature>
<evidence type="ECO:0000256" key="5">
    <source>
        <dbReference type="RuleBase" id="RU000320"/>
    </source>
</evidence>
<dbReference type="Pfam" id="PF00361">
    <property type="entry name" value="Proton_antipo_M"/>
    <property type="match status" value="1"/>
</dbReference>
<dbReference type="GO" id="GO:0015990">
    <property type="term" value="P:electron transport coupled proton transport"/>
    <property type="evidence" value="ECO:0007669"/>
    <property type="project" value="TreeGrafter"/>
</dbReference>
<reference evidence="10" key="1">
    <citation type="submission" date="2014-06" db="EMBL/GenBank/DDBJ databases">
        <authorList>
            <person name="Winans N.J."/>
            <person name="Newell P.D."/>
            <person name="Douglas A.E."/>
        </authorList>
    </citation>
    <scope>NUCLEOTIDE SEQUENCE [LARGE SCALE GENOMIC DNA]</scope>
    <source>
        <strain evidence="10">DmL_052</strain>
    </source>
</reference>
<organism evidence="9 10">
    <name type="scientific">Commensalibacter intestini</name>
    <dbReference type="NCBI Taxonomy" id="479936"/>
    <lineage>
        <taxon>Bacteria</taxon>
        <taxon>Pseudomonadati</taxon>
        <taxon>Pseudomonadota</taxon>
        <taxon>Alphaproteobacteria</taxon>
        <taxon>Acetobacterales</taxon>
        <taxon>Acetobacteraceae</taxon>
    </lineage>
</organism>
<keyword evidence="3 6" id="KW-1133">Transmembrane helix</keyword>
<feature type="transmembrane region" description="Helical" evidence="6">
    <location>
        <begin position="223"/>
        <end position="241"/>
    </location>
</feature>
<feature type="domain" description="NADH-Ubiquinone oxidoreductase (complex I) chain 5 N-terminal" evidence="8">
    <location>
        <begin position="72"/>
        <end position="123"/>
    </location>
</feature>
<dbReference type="InterPro" id="IPR001516">
    <property type="entry name" value="Proton_antipo_N"/>
</dbReference>
<accession>A0A251ZX90</accession>
<dbReference type="PRINTS" id="PR01434">
    <property type="entry name" value="NADHDHGNASE5"/>
</dbReference>
<dbReference type="GO" id="GO:0003954">
    <property type="term" value="F:NADH dehydrogenase activity"/>
    <property type="evidence" value="ECO:0007669"/>
    <property type="project" value="TreeGrafter"/>
</dbReference>
<protein>
    <submittedName>
        <fullName evidence="9">NADH:ubiquinone oxidoreductase subunit L</fullName>
    </submittedName>
</protein>
<feature type="transmembrane region" description="Helical" evidence="6">
    <location>
        <begin position="626"/>
        <end position="647"/>
    </location>
</feature>
<evidence type="ECO:0000256" key="1">
    <source>
        <dbReference type="ARBA" id="ARBA00004127"/>
    </source>
</evidence>
<feature type="transmembrane region" description="Helical" evidence="6">
    <location>
        <begin position="185"/>
        <end position="203"/>
    </location>
</feature>
<dbReference type="PANTHER" id="PTHR42829:SF2">
    <property type="entry name" value="NADH-UBIQUINONE OXIDOREDUCTASE CHAIN 5"/>
    <property type="match status" value="1"/>
</dbReference>
<keyword evidence="9" id="KW-0830">Ubiquinone</keyword>
<dbReference type="PRINTS" id="PR01435">
    <property type="entry name" value="NPOXDRDTASE5"/>
</dbReference>
<evidence type="ECO:0000256" key="4">
    <source>
        <dbReference type="ARBA" id="ARBA00023136"/>
    </source>
</evidence>
<dbReference type="EMBL" id="JOPB01000001">
    <property type="protein sequence ID" value="OUI79288.1"/>
    <property type="molecule type" value="Genomic_DNA"/>
</dbReference>